<sequence length="483" mass="55795">MFQLPVIDRSSRNRKRRKIRYQYINSLKRKYDQLCNSTGDNSGVSTEDSSITTGILTPENSESSEAEAADLEKKNRRKRRLQSVLGNALESSDDEIDGDENETEDNDPRTQFYENYMKPQHTFEVWKLNPAHRVPIHRKRVTFNTIKKLEKAATKSVTKNLNYQTKKSNMYFQALKCGYDVYAKPQLSNQKFMHLAHLNQLLFTNVLNQNWDTAYRCFSILIRLEEVDVRSLWSIGSEILGTLGDSRNNEAFLEWLAHVFSSRIQFNQGTNYSLDPVFRSGSRTHTPTFVLNWLWTRLFNASVISSSTEKERSLQSLIDRLDEMVLSPPYMDDSEVWFIFGLTHLVTASELSLMFRHNKEILLGSRADIARNQVIQHINHSKNCLQMCKTNNNYKFPENLIEQQLIQLERSLYIDELSSSDNGPSDNSDNDESMASDSGATDDELRDVDPLDTQQYQMDNLNPDLEPSGFDVPIPIRFGYESD</sequence>
<dbReference type="EMBL" id="CCBQ010000019">
    <property type="protein sequence ID" value="CDO92988.1"/>
    <property type="molecule type" value="Genomic_DNA"/>
</dbReference>
<feature type="region of interest" description="Disordered" evidence="1">
    <location>
        <begin position="417"/>
        <end position="483"/>
    </location>
</feature>
<dbReference type="GO" id="GO:0042790">
    <property type="term" value="P:nucleolar large rRNA transcription by RNA polymerase I"/>
    <property type="evidence" value="ECO:0007669"/>
    <property type="project" value="TreeGrafter"/>
</dbReference>
<dbReference type="AlphaFoldDB" id="A0A0A8L402"/>
<evidence type="ECO:0000256" key="1">
    <source>
        <dbReference type="SAM" id="MobiDB-lite"/>
    </source>
</evidence>
<dbReference type="PANTHER" id="PTHR28244:SF1">
    <property type="entry name" value="RNA POLYMERASE I-SPECIFIC TRANSCRIPTION INITIATION FACTOR RRN11"/>
    <property type="match status" value="1"/>
</dbReference>
<dbReference type="InterPro" id="IPR053029">
    <property type="entry name" value="RNA_pol_I-specific_init_factor"/>
</dbReference>
<dbReference type="GO" id="GO:0001164">
    <property type="term" value="F:RNA polymerase I core promoter sequence-specific DNA binding"/>
    <property type="evidence" value="ECO:0007669"/>
    <property type="project" value="InterPro"/>
</dbReference>
<evidence type="ECO:0000313" key="3">
    <source>
        <dbReference type="Proteomes" id="UP000031516"/>
    </source>
</evidence>
<organism evidence="2 3">
    <name type="scientific">Kluyveromyces dobzhanskii CBS 2104</name>
    <dbReference type="NCBI Taxonomy" id="1427455"/>
    <lineage>
        <taxon>Eukaryota</taxon>
        <taxon>Fungi</taxon>
        <taxon>Dikarya</taxon>
        <taxon>Ascomycota</taxon>
        <taxon>Saccharomycotina</taxon>
        <taxon>Saccharomycetes</taxon>
        <taxon>Saccharomycetales</taxon>
        <taxon>Saccharomycetaceae</taxon>
        <taxon>Kluyveromyces</taxon>
    </lineage>
</organism>
<proteinExistence type="predicted"/>
<dbReference type="Pfam" id="PF04090">
    <property type="entry name" value="Rrn11"/>
    <property type="match status" value="1"/>
</dbReference>
<dbReference type="GO" id="GO:0001181">
    <property type="term" value="F:RNA polymerase I general transcription initiation factor activity"/>
    <property type="evidence" value="ECO:0007669"/>
    <property type="project" value="InterPro"/>
</dbReference>
<feature type="compositionally biased region" description="Acidic residues" evidence="1">
    <location>
        <begin position="91"/>
        <end position="105"/>
    </location>
</feature>
<dbReference type="GO" id="GO:0017025">
    <property type="term" value="F:TBP-class protein binding"/>
    <property type="evidence" value="ECO:0007669"/>
    <property type="project" value="TreeGrafter"/>
</dbReference>
<accession>A0A0A8L402</accession>
<feature type="compositionally biased region" description="Acidic residues" evidence="1">
    <location>
        <begin position="428"/>
        <end position="446"/>
    </location>
</feature>
<reference evidence="2 3" key="1">
    <citation type="submission" date="2014-03" db="EMBL/GenBank/DDBJ databases">
        <title>The genome of Kluyveromyces dobzhanskii.</title>
        <authorList>
            <person name="Nystedt B."/>
            <person name="Astrom S."/>
        </authorList>
    </citation>
    <scope>NUCLEOTIDE SEQUENCE [LARGE SCALE GENOMIC DNA]</scope>
    <source>
        <strain evidence="2 3">CBS 2104</strain>
    </source>
</reference>
<evidence type="ECO:0000313" key="2">
    <source>
        <dbReference type="EMBL" id="CDO92988.1"/>
    </source>
</evidence>
<feature type="compositionally biased region" description="Polar residues" evidence="1">
    <location>
        <begin position="37"/>
        <end position="60"/>
    </location>
</feature>
<dbReference type="PANTHER" id="PTHR28244">
    <property type="entry name" value="RNA POLYMERASE I-SPECIFIC TRANSCRIPTION INITIATION FACTOR RRN11"/>
    <property type="match status" value="1"/>
</dbReference>
<dbReference type="InterPro" id="IPR007224">
    <property type="entry name" value="TIF_Rrn11"/>
</dbReference>
<dbReference type="Proteomes" id="UP000031516">
    <property type="component" value="Unassembled WGS sequence"/>
</dbReference>
<name>A0A0A8L402_9SACH</name>
<keyword evidence="3" id="KW-1185">Reference proteome</keyword>
<protein>
    <submittedName>
        <fullName evidence="2">WGS project CCBQ000000000 data, contig 00099</fullName>
    </submittedName>
</protein>
<comment type="caution">
    <text evidence="2">The sequence shown here is derived from an EMBL/GenBank/DDBJ whole genome shotgun (WGS) entry which is preliminary data.</text>
</comment>
<dbReference type="OrthoDB" id="2159786at2759"/>
<gene>
    <name evidence="2" type="ORF">KLDO_g1294</name>
</gene>
<dbReference type="GO" id="GO:0070860">
    <property type="term" value="C:RNA polymerase I core factor complex"/>
    <property type="evidence" value="ECO:0007669"/>
    <property type="project" value="TreeGrafter"/>
</dbReference>
<feature type="region of interest" description="Disordered" evidence="1">
    <location>
        <begin position="37"/>
        <end position="109"/>
    </location>
</feature>